<gene>
    <name evidence="1" type="ORF">OLC1_LOCUS22106</name>
</gene>
<organism evidence="1 2">
    <name type="scientific">Oldenlandia corymbosa var. corymbosa</name>
    <dbReference type="NCBI Taxonomy" id="529605"/>
    <lineage>
        <taxon>Eukaryota</taxon>
        <taxon>Viridiplantae</taxon>
        <taxon>Streptophyta</taxon>
        <taxon>Embryophyta</taxon>
        <taxon>Tracheophyta</taxon>
        <taxon>Spermatophyta</taxon>
        <taxon>Magnoliopsida</taxon>
        <taxon>eudicotyledons</taxon>
        <taxon>Gunneridae</taxon>
        <taxon>Pentapetalae</taxon>
        <taxon>asterids</taxon>
        <taxon>lamiids</taxon>
        <taxon>Gentianales</taxon>
        <taxon>Rubiaceae</taxon>
        <taxon>Rubioideae</taxon>
        <taxon>Spermacoceae</taxon>
        <taxon>Hedyotis-Oldenlandia complex</taxon>
        <taxon>Oldenlandia</taxon>
    </lineage>
</organism>
<proteinExistence type="predicted"/>
<dbReference type="Proteomes" id="UP001161247">
    <property type="component" value="Chromosome 8"/>
</dbReference>
<evidence type="ECO:0000313" key="1">
    <source>
        <dbReference type="EMBL" id="CAI9115612.1"/>
    </source>
</evidence>
<feature type="non-terminal residue" evidence="1">
    <location>
        <position position="79"/>
    </location>
</feature>
<evidence type="ECO:0000313" key="2">
    <source>
        <dbReference type="Proteomes" id="UP001161247"/>
    </source>
</evidence>
<reference evidence="1" key="1">
    <citation type="submission" date="2023-03" db="EMBL/GenBank/DDBJ databases">
        <authorList>
            <person name="Julca I."/>
        </authorList>
    </citation>
    <scope>NUCLEOTIDE SEQUENCE</scope>
</reference>
<name>A0AAV1E757_OLDCO</name>
<protein>
    <submittedName>
        <fullName evidence="1">OLC1v1016561C1</fullName>
    </submittedName>
</protein>
<accession>A0AAV1E757</accession>
<dbReference type="AlphaFoldDB" id="A0AAV1E757"/>
<keyword evidence="2" id="KW-1185">Reference proteome</keyword>
<dbReference type="EMBL" id="OX459125">
    <property type="protein sequence ID" value="CAI9115612.1"/>
    <property type="molecule type" value="Genomic_DNA"/>
</dbReference>
<sequence>MVEPLLGRVNFWFQFLKMVKKELSWAEFSRRFIRDFVKSGYKDEKIQETLADEGEETSTKCLKTNLEMTLVKKLIKTGL</sequence>